<dbReference type="Proteomes" id="UP000756132">
    <property type="component" value="Chromosome 3"/>
</dbReference>
<accession>A0A1P8YY02</accession>
<dbReference type="EMBL" id="CP090165">
    <property type="protein sequence ID" value="UJO15502.1"/>
    <property type="molecule type" value="Genomic_DNA"/>
</dbReference>
<reference evidence="2" key="1">
    <citation type="submission" date="2016-10" db="EMBL/GenBank/DDBJ databases">
        <title>Novel effectors identified in the apoplast of Cladosporium fulvum-infected tomato.</title>
        <authorList>
            <person name="Mesarich C.H."/>
            <person name="de Wit P.J.G.M."/>
        </authorList>
    </citation>
    <scope>NUCLEOTIDE SEQUENCE</scope>
    <source>
        <strain evidence="2">0WU</strain>
    </source>
</reference>
<evidence type="ECO:0000313" key="2">
    <source>
        <dbReference type="EMBL" id="AQA29225.1"/>
    </source>
</evidence>
<feature type="chain" id="PRO_5040573493" evidence="1">
    <location>
        <begin position="18"/>
        <end position="67"/>
    </location>
</feature>
<gene>
    <name evidence="2" type="primary">Ecp27</name>
    <name evidence="3" type="ORF">CLAFUR5_14686</name>
</gene>
<organism evidence="2">
    <name type="scientific">Passalora fulva</name>
    <name type="common">Tomato leaf mold</name>
    <name type="synonym">Cladosporium fulvum</name>
    <dbReference type="NCBI Taxonomy" id="5499"/>
    <lineage>
        <taxon>Eukaryota</taxon>
        <taxon>Fungi</taxon>
        <taxon>Dikarya</taxon>
        <taxon>Ascomycota</taxon>
        <taxon>Pezizomycotina</taxon>
        <taxon>Dothideomycetes</taxon>
        <taxon>Dothideomycetidae</taxon>
        <taxon>Mycosphaerellales</taxon>
        <taxon>Mycosphaerellaceae</taxon>
        <taxon>Fulvia</taxon>
    </lineage>
</organism>
<protein>
    <submittedName>
        <fullName evidence="3">Ecp27</fullName>
    </submittedName>
    <submittedName>
        <fullName evidence="2">Extracellular protein 27</fullName>
    </submittedName>
</protein>
<keyword evidence="1" id="KW-0732">Signal</keyword>
<feature type="signal peptide" evidence="1">
    <location>
        <begin position="1"/>
        <end position="17"/>
    </location>
</feature>
<dbReference type="EMBL" id="KX943054">
    <property type="protein sequence ID" value="AQA29225.1"/>
    <property type="molecule type" value="Genomic_DNA"/>
</dbReference>
<evidence type="ECO:0000256" key="1">
    <source>
        <dbReference type="SAM" id="SignalP"/>
    </source>
</evidence>
<name>A0A1P8YY02_PASFU</name>
<keyword evidence="4" id="KW-1185">Reference proteome</keyword>
<reference evidence="3" key="2">
    <citation type="submission" date="2021-12" db="EMBL/GenBank/DDBJ databases">
        <authorList>
            <person name="Zaccaron A."/>
            <person name="Stergiopoulos I."/>
        </authorList>
    </citation>
    <scope>NUCLEOTIDE SEQUENCE</scope>
    <source>
        <strain evidence="3">Race5_Kim</strain>
    </source>
</reference>
<dbReference type="AlphaFoldDB" id="A0A1P8YY02"/>
<reference evidence="3" key="3">
    <citation type="journal article" date="2022" name="Microb. Genom.">
        <title>A chromosome-scale genome assembly of the tomato pathogen Cladosporium fulvum reveals a compartmentalized genome architecture and the presence of a dispensable chromosome.</title>
        <authorList>
            <person name="Zaccaron A.Z."/>
            <person name="Chen L.H."/>
            <person name="Samaras A."/>
            <person name="Stergiopoulos I."/>
        </authorList>
    </citation>
    <scope>NUCLEOTIDE SEQUENCE</scope>
    <source>
        <strain evidence="3">Race5_Kim</strain>
    </source>
</reference>
<evidence type="ECO:0000313" key="3">
    <source>
        <dbReference type="EMBL" id="UJO15502.1"/>
    </source>
</evidence>
<sequence>MRLSIILLAGFPGMAWSVAFPGELVERASKFNCYDIYCKAPFDKTNQVCKDAKCFAGCDKKTYKCKA</sequence>
<proteinExistence type="predicted"/>
<evidence type="ECO:0000313" key="4">
    <source>
        <dbReference type="Proteomes" id="UP000756132"/>
    </source>
</evidence>